<dbReference type="Proteomes" id="UP000248066">
    <property type="component" value="Unassembled WGS sequence"/>
</dbReference>
<dbReference type="SMART" id="SM01091">
    <property type="entry name" value="CorC_HlyC"/>
    <property type="match status" value="1"/>
</dbReference>
<evidence type="ECO:0008006" key="15">
    <source>
        <dbReference type="Google" id="ProtNLM"/>
    </source>
</evidence>
<feature type="domain" description="CBS" evidence="11">
    <location>
        <begin position="270"/>
        <end position="327"/>
    </location>
</feature>
<dbReference type="GO" id="GO:0050660">
    <property type="term" value="F:flavin adenine dinucleotide binding"/>
    <property type="evidence" value="ECO:0007669"/>
    <property type="project" value="InterPro"/>
</dbReference>
<dbReference type="RefSeq" id="WP_110520071.1">
    <property type="nucleotide sequence ID" value="NZ_PDOF01000002.1"/>
</dbReference>
<dbReference type="InterPro" id="IPR016169">
    <property type="entry name" value="FAD-bd_PCMH_sub2"/>
</dbReference>
<dbReference type="PANTHER" id="PTHR22777:SF17">
    <property type="entry name" value="UPF0053 PROTEIN SLL0260"/>
    <property type="match status" value="1"/>
</dbReference>
<feature type="transmembrane region" description="Helical" evidence="10">
    <location>
        <begin position="124"/>
        <end position="147"/>
    </location>
</feature>
<dbReference type="CDD" id="cd04590">
    <property type="entry name" value="CBS_pair_CorC_HlyC_assoc"/>
    <property type="match status" value="1"/>
</dbReference>
<evidence type="ECO:0000256" key="5">
    <source>
        <dbReference type="ARBA" id="ARBA00022989"/>
    </source>
</evidence>
<dbReference type="Pfam" id="PF01595">
    <property type="entry name" value="CNNM"/>
    <property type="match status" value="1"/>
</dbReference>
<evidence type="ECO:0000256" key="4">
    <source>
        <dbReference type="ARBA" id="ARBA00022737"/>
    </source>
</evidence>
<keyword evidence="7 9" id="KW-0472">Membrane</keyword>
<reference evidence="13 14" key="1">
    <citation type="submission" date="2017-10" db="EMBL/GenBank/DDBJ databases">
        <title>Bacillus sp. nov., a halophilic bacterium isolated from a Yangshapao Lake.</title>
        <authorList>
            <person name="Wang H."/>
        </authorList>
    </citation>
    <scope>NUCLEOTIDE SEQUENCE [LARGE SCALE GENOMIC DNA]</scope>
    <source>
        <strain evidence="13 14">YSP-3</strain>
    </source>
</reference>
<organism evidence="13 14">
    <name type="scientific">Alteribacter lacisalsi</name>
    <dbReference type="NCBI Taxonomy" id="2045244"/>
    <lineage>
        <taxon>Bacteria</taxon>
        <taxon>Bacillati</taxon>
        <taxon>Bacillota</taxon>
        <taxon>Bacilli</taxon>
        <taxon>Bacillales</taxon>
        <taxon>Bacillaceae</taxon>
        <taxon>Alteribacter</taxon>
    </lineage>
</organism>
<keyword evidence="5 9" id="KW-1133">Transmembrane helix</keyword>
<dbReference type="InterPro" id="IPR044751">
    <property type="entry name" value="Ion_transp-like_CBS"/>
</dbReference>
<evidence type="ECO:0000256" key="2">
    <source>
        <dbReference type="ARBA" id="ARBA00006337"/>
    </source>
</evidence>
<evidence type="ECO:0000256" key="9">
    <source>
        <dbReference type="PROSITE-ProRule" id="PRU01193"/>
    </source>
</evidence>
<evidence type="ECO:0000256" key="7">
    <source>
        <dbReference type="ARBA" id="ARBA00023136"/>
    </source>
</evidence>
<feature type="domain" description="CNNM transmembrane" evidence="12">
    <location>
        <begin position="1"/>
        <end position="188"/>
    </location>
</feature>
<dbReference type="Pfam" id="PF00571">
    <property type="entry name" value="CBS"/>
    <property type="match status" value="1"/>
</dbReference>
<evidence type="ECO:0000313" key="13">
    <source>
        <dbReference type="EMBL" id="PYZ96410.1"/>
    </source>
</evidence>
<keyword evidence="4" id="KW-0677">Repeat</keyword>
<dbReference type="EMBL" id="PDOF01000002">
    <property type="protein sequence ID" value="PYZ96410.1"/>
    <property type="molecule type" value="Genomic_DNA"/>
</dbReference>
<evidence type="ECO:0000313" key="14">
    <source>
        <dbReference type="Proteomes" id="UP000248066"/>
    </source>
</evidence>
<sequence>MGDVPLSLIVIFILLLLLSAFFSSSETAFSSANRIRLKSMSDEGNRGAAKAYAITEKFDEALSTILIGNNLVNIAAATISAQLATQIFGPNLGVFISTFVVTLLVLVFGEILPKSFAKEYAETFSSRIAGILLFLIRIIYPVNWLFIQLKKGVSSLITKNDAGPSVTEEELKMMVEISEQEGVIGEDEKELVHRSFEFNDIVVQDVYRPRTQMVALNVTDCPEKIKEVFFKERFSRIPIYEDSIDNIVGTLSERDFFTAYIQENVNIRELLREPIFVMESMKINALLPQLQKEKTHMAIVIDEYGGTAGLITLEDILEELVGEIYDEHDKDVKMFKQLDASSYLFHADYPLDDFVRFTRVELPDTMYHTIGGWLSEEFQRVPLEGEELSYEHLRLKIHDASERRVQSVTVTTDLKLAADM</sequence>
<dbReference type="SUPFAM" id="SSF54631">
    <property type="entry name" value="CBS-domain pair"/>
    <property type="match status" value="1"/>
</dbReference>
<dbReference type="GO" id="GO:0005886">
    <property type="term" value="C:plasma membrane"/>
    <property type="evidence" value="ECO:0007669"/>
    <property type="project" value="TreeGrafter"/>
</dbReference>
<keyword evidence="14" id="KW-1185">Reference proteome</keyword>
<dbReference type="PROSITE" id="PS51846">
    <property type="entry name" value="CNNM"/>
    <property type="match status" value="1"/>
</dbReference>
<dbReference type="Pfam" id="PF03471">
    <property type="entry name" value="CorC_HlyC"/>
    <property type="match status" value="1"/>
</dbReference>
<proteinExistence type="inferred from homology"/>
<name>A0A2W0H8K7_9BACI</name>
<dbReference type="Gene3D" id="3.10.580.10">
    <property type="entry name" value="CBS-domain"/>
    <property type="match status" value="1"/>
</dbReference>
<evidence type="ECO:0000256" key="8">
    <source>
        <dbReference type="PROSITE-ProRule" id="PRU00703"/>
    </source>
</evidence>
<dbReference type="Gene3D" id="3.30.465.10">
    <property type="match status" value="1"/>
</dbReference>
<keyword evidence="3 9" id="KW-0812">Transmembrane</keyword>
<evidence type="ECO:0000259" key="11">
    <source>
        <dbReference type="PROSITE" id="PS51371"/>
    </source>
</evidence>
<evidence type="ECO:0000256" key="10">
    <source>
        <dbReference type="SAM" id="Phobius"/>
    </source>
</evidence>
<dbReference type="AlphaFoldDB" id="A0A2W0H8K7"/>
<comment type="caution">
    <text evidence="13">The sequence shown here is derived from an EMBL/GenBank/DDBJ whole genome shotgun (WGS) entry which is preliminary data.</text>
</comment>
<dbReference type="PROSITE" id="PS51371">
    <property type="entry name" value="CBS"/>
    <property type="match status" value="2"/>
</dbReference>
<evidence type="ECO:0000259" key="12">
    <source>
        <dbReference type="PROSITE" id="PS51846"/>
    </source>
</evidence>
<evidence type="ECO:0000256" key="3">
    <source>
        <dbReference type="ARBA" id="ARBA00022692"/>
    </source>
</evidence>
<feature type="transmembrane region" description="Helical" evidence="10">
    <location>
        <begin position="92"/>
        <end position="112"/>
    </location>
</feature>
<dbReference type="InterPro" id="IPR046342">
    <property type="entry name" value="CBS_dom_sf"/>
</dbReference>
<protein>
    <recommendedName>
        <fullName evidence="15">HlyC/CorC family transporter</fullName>
    </recommendedName>
</protein>
<dbReference type="PANTHER" id="PTHR22777">
    <property type="entry name" value="HEMOLYSIN-RELATED"/>
    <property type="match status" value="1"/>
</dbReference>
<feature type="domain" description="CBS" evidence="11">
    <location>
        <begin position="209"/>
        <end position="267"/>
    </location>
</feature>
<comment type="subcellular location">
    <subcellularLocation>
        <location evidence="1">Membrane</location>
        <topology evidence="1">Multi-pass membrane protein</topology>
    </subcellularLocation>
</comment>
<dbReference type="OrthoDB" id="9798188at2"/>
<accession>A0A2W0H8K7</accession>
<dbReference type="FunFam" id="3.10.580.10:FF:000002">
    <property type="entry name" value="Magnesium/cobalt efflux protein CorC"/>
    <property type="match status" value="1"/>
</dbReference>
<dbReference type="SUPFAM" id="SSF56176">
    <property type="entry name" value="FAD-binding/transporter-associated domain-like"/>
    <property type="match status" value="1"/>
</dbReference>
<dbReference type="InterPro" id="IPR000644">
    <property type="entry name" value="CBS_dom"/>
</dbReference>
<evidence type="ECO:0000256" key="1">
    <source>
        <dbReference type="ARBA" id="ARBA00004141"/>
    </source>
</evidence>
<dbReference type="InterPro" id="IPR036318">
    <property type="entry name" value="FAD-bd_PCMH-like_sf"/>
</dbReference>
<comment type="similarity">
    <text evidence="2">Belongs to the UPF0053 family.</text>
</comment>
<gene>
    <name evidence="13" type="ORF">CR205_11845</name>
</gene>
<evidence type="ECO:0000256" key="6">
    <source>
        <dbReference type="ARBA" id="ARBA00023122"/>
    </source>
</evidence>
<dbReference type="InterPro" id="IPR002550">
    <property type="entry name" value="CNNM"/>
</dbReference>
<keyword evidence="6 8" id="KW-0129">CBS domain</keyword>
<dbReference type="InterPro" id="IPR005170">
    <property type="entry name" value="Transptr-assoc_dom"/>
</dbReference>